<gene>
    <name evidence="1" type="ORF">QE207_04405</name>
</gene>
<dbReference type="SUPFAM" id="SSF52540">
    <property type="entry name" value="P-loop containing nucleoside triphosphate hydrolases"/>
    <property type="match status" value="1"/>
</dbReference>
<sequence length="377" mass="43497">MQQCLIYNLPRSYRFNQKLADEVKGFAVTPQMLVGAGPPTIGIQIESKSPALFLFDDNSIQEVLPRYGDYLMSCFNEQELTCGTYVAVADVHEKSINTQLPHSMVHYVSTYDAKCVKKDAIPKYFIQYLTRTKYLFSETKNTNGIVNALASAMLYLFEIIGIYHQRVGYKSAHKILLEFLANTTVVQQYIELIDKIITIQANFSEDIWRNDFLPKILMIVEELNHGNGLNEAAEFFLQWPIVEITEEENNTNNIINKFFHHPKEKQTVRIKLGSIHSVKGETHTATLVLDSFYHSHHLCALKSWLLGNRTNGSRINRKGEVIMENNRMLGRLRLHYVAMTRPTHLLCLAMRKDAFLEDEIDVLRERGWQIIDCCYPQ</sequence>
<reference evidence="1" key="1">
    <citation type="submission" date="2023-04" db="EMBL/GenBank/DDBJ databases">
        <title>Genome dynamics across the evolutionary transition to endosymbiosis.</title>
        <authorList>
            <person name="Siozios S."/>
            <person name="Nadal-Jimenez P."/>
            <person name="Azagi T."/>
            <person name="Sprong H."/>
            <person name="Frost C.L."/>
            <person name="Parratt S.R."/>
            <person name="Taylor G."/>
            <person name="Brettell L."/>
            <person name="Lew K.C."/>
            <person name="Croft L."/>
            <person name="King K.C."/>
            <person name="Brockhurst M.A."/>
            <person name="Hypsa V."/>
            <person name="Novakova E."/>
            <person name="Darby A.C."/>
            <person name="Hurst G.D.D."/>
        </authorList>
    </citation>
    <scope>NUCLEOTIDE SEQUENCE</scope>
    <source>
        <strain evidence="1">AIh</strain>
    </source>
</reference>
<name>A0AA95GF73_9GAMM</name>
<accession>A0AA95GF73</accession>
<dbReference type="EMBL" id="CP123498">
    <property type="protein sequence ID" value="WGL95844.1"/>
    <property type="molecule type" value="Genomic_DNA"/>
</dbReference>
<dbReference type="Proteomes" id="UP001177597">
    <property type="component" value="Chromosome"/>
</dbReference>
<organism evidence="1 2">
    <name type="scientific">Arsenophonus nasoniae</name>
    <name type="common">son-killer infecting Nasonia vitripennis</name>
    <dbReference type="NCBI Taxonomy" id="638"/>
    <lineage>
        <taxon>Bacteria</taxon>
        <taxon>Pseudomonadati</taxon>
        <taxon>Pseudomonadota</taxon>
        <taxon>Gammaproteobacteria</taxon>
        <taxon>Enterobacterales</taxon>
        <taxon>Morganellaceae</taxon>
        <taxon>Arsenophonus</taxon>
    </lineage>
</organism>
<dbReference type="InterPro" id="IPR027417">
    <property type="entry name" value="P-loop_NTPase"/>
</dbReference>
<proteinExistence type="predicted"/>
<dbReference type="AlphaFoldDB" id="A0AA95GF73"/>
<evidence type="ECO:0000313" key="1">
    <source>
        <dbReference type="EMBL" id="WGL95844.1"/>
    </source>
</evidence>
<protein>
    <submittedName>
        <fullName evidence="1">Uncharacterized protein</fullName>
    </submittedName>
</protein>
<dbReference type="RefSeq" id="WP_280629585.1">
    <property type="nucleotide sequence ID" value="NZ_CP123498.1"/>
</dbReference>
<evidence type="ECO:0000313" key="2">
    <source>
        <dbReference type="Proteomes" id="UP001177597"/>
    </source>
</evidence>